<dbReference type="PANTHER" id="PTHR30349">
    <property type="entry name" value="PHAGE INTEGRASE-RELATED"/>
    <property type="match status" value="1"/>
</dbReference>
<dbReference type="Gene3D" id="1.10.443.10">
    <property type="entry name" value="Intergrase catalytic core"/>
    <property type="match status" value="1"/>
</dbReference>
<keyword evidence="4" id="KW-1185">Reference proteome</keyword>
<sequence length="207" mass="23314">MEEKKNKPKNHPKKGDVILVEPIKSKQKIEEIRALLKGQKSGRDLALLELGVSSSLRAGDFLNFRISDVRELVRSGSFQLREQKTGKVRRVGINNKAMTAIEIYLTERLSRGAEDEDFFFSGQRNPGKQPMTTSWLTRLLKKWASSVGISGNFGSHSLRKTGAYHRHQGGCSLASLCVWLGHSGERMTARYIGIDLNEIEKLNNFEI</sequence>
<reference evidence="3 4" key="1">
    <citation type="submission" date="2022-11" db="EMBL/GenBank/DDBJ databases">
        <title>Desulfobotulus tamanensis H1 sp. nov. - anaerobic, alkaliphilic, sulphate reducing bacterium isolated from terrestrial mud volcano.</title>
        <authorList>
            <person name="Frolova A."/>
            <person name="Merkel A.Y."/>
            <person name="Slobodkin A.I."/>
        </authorList>
    </citation>
    <scope>NUCLEOTIDE SEQUENCE [LARGE SCALE GENOMIC DNA]</scope>
    <source>
        <strain evidence="3 4">H1</strain>
    </source>
</reference>
<dbReference type="SUPFAM" id="SSF56349">
    <property type="entry name" value="DNA breaking-rejoining enzymes"/>
    <property type="match status" value="1"/>
</dbReference>
<keyword evidence="1" id="KW-0233">DNA recombination</keyword>
<dbReference type="PANTHER" id="PTHR30349:SF82">
    <property type="entry name" value="INTEGRASE_RECOMBINASE YOEC-RELATED"/>
    <property type="match status" value="1"/>
</dbReference>
<accession>A0ABT3N5K3</accession>
<evidence type="ECO:0000256" key="1">
    <source>
        <dbReference type="ARBA" id="ARBA00023172"/>
    </source>
</evidence>
<gene>
    <name evidence="3" type="ORF">OOT00_01860</name>
</gene>
<dbReference type="InterPro" id="IPR013762">
    <property type="entry name" value="Integrase-like_cat_sf"/>
</dbReference>
<name>A0ABT3N5K3_9BACT</name>
<dbReference type="InterPro" id="IPR011010">
    <property type="entry name" value="DNA_brk_join_enz"/>
</dbReference>
<organism evidence="3 4">
    <name type="scientific">Desulfobotulus pelophilus</name>
    <dbReference type="NCBI Taxonomy" id="2823377"/>
    <lineage>
        <taxon>Bacteria</taxon>
        <taxon>Pseudomonadati</taxon>
        <taxon>Thermodesulfobacteriota</taxon>
        <taxon>Desulfobacteria</taxon>
        <taxon>Desulfobacterales</taxon>
        <taxon>Desulfobacteraceae</taxon>
        <taxon>Desulfobotulus</taxon>
    </lineage>
</organism>
<protein>
    <submittedName>
        <fullName evidence="3">Tyrosine-type recombinase/integrase</fullName>
    </submittedName>
</protein>
<dbReference type="InterPro" id="IPR050090">
    <property type="entry name" value="Tyrosine_recombinase_XerCD"/>
</dbReference>
<dbReference type="EMBL" id="JAPFPW010000001">
    <property type="protein sequence ID" value="MCW7752729.1"/>
    <property type="molecule type" value="Genomic_DNA"/>
</dbReference>
<evidence type="ECO:0000313" key="3">
    <source>
        <dbReference type="EMBL" id="MCW7752729.1"/>
    </source>
</evidence>
<dbReference type="RefSeq" id="WP_265423590.1">
    <property type="nucleotide sequence ID" value="NZ_JAPFPW010000001.1"/>
</dbReference>
<comment type="caution">
    <text evidence="3">The sequence shown here is derived from an EMBL/GenBank/DDBJ whole genome shotgun (WGS) entry which is preliminary data.</text>
</comment>
<dbReference type="Proteomes" id="UP001209681">
    <property type="component" value="Unassembled WGS sequence"/>
</dbReference>
<dbReference type="PROSITE" id="PS51898">
    <property type="entry name" value="TYR_RECOMBINASE"/>
    <property type="match status" value="1"/>
</dbReference>
<evidence type="ECO:0000259" key="2">
    <source>
        <dbReference type="PROSITE" id="PS51898"/>
    </source>
</evidence>
<dbReference type="Pfam" id="PF00589">
    <property type="entry name" value="Phage_integrase"/>
    <property type="match status" value="1"/>
</dbReference>
<evidence type="ECO:0000313" key="4">
    <source>
        <dbReference type="Proteomes" id="UP001209681"/>
    </source>
</evidence>
<proteinExistence type="predicted"/>
<feature type="domain" description="Tyr recombinase" evidence="2">
    <location>
        <begin position="22"/>
        <end position="204"/>
    </location>
</feature>
<dbReference type="InterPro" id="IPR002104">
    <property type="entry name" value="Integrase_catalytic"/>
</dbReference>